<evidence type="ECO:0000259" key="2">
    <source>
        <dbReference type="Pfam" id="PF00582"/>
    </source>
</evidence>
<comment type="similarity">
    <text evidence="1">Belongs to the universal stress protein A family.</text>
</comment>
<evidence type="ECO:0000313" key="3">
    <source>
        <dbReference type="EMBL" id="SNT10482.1"/>
    </source>
</evidence>
<evidence type="ECO:0000256" key="1">
    <source>
        <dbReference type="ARBA" id="ARBA00008791"/>
    </source>
</evidence>
<reference evidence="4" key="1">
    <citation type="submission" date="2017-06" db="EMBL/GenBank/DDBJ databases">
        <authorList>
            <person name="Varghese N."/>
            <person name="Submissions S."/>
        </authorList>
    </citation>
    <scope>NUCLEOTIDE SEQUENCE [LARGE SCALE GENOMIC DNA]</scope>
    <source>
        <strain evidence="4">NKM1</strain>
    </source>
</reference>
<dbReference type="InterPro" id="IPR006015">
    <property type="entry name" value="Universal_stress_UspA"/>
</dbReference>
<dbReference type="OrthoDB" id="1522603at2"/>
<sequence>MKTILVPTDFSDSATNALRAATSLAEQTRGKLLLVHVLPLQVLTAADGAIYESFDPALRDFYKDKLNDLARLIAQENNFRFEVEVCCGQGAFHDLVGELIQSRQVSLVVMGTRGGGNFLDRLIGSTTTSFMKVAKCPVLAVPAKAHRISLKKIAYASDFTGDDQVFLQQLFALTDPFNSEINIINIKTDGQAHTGAEQPMLQNLSHRFPERKFCIAQVKADTVTAGIKAFVSENQVNVLAVSIHERGLLQDLFHKSISKELVFETTVPLLSIPQAPYVKSAPETAETATLAT</sequence>
<dbReference type="PRINTS" id="PR01438">
    <property type="entry name" value="UNVRSLSTRESS"/>
</dbReference>
<protein>
    <submittedName>
        <fullName evidence="3">Nucleotide-binding universal stress protein, UspA family</fullName>
    </submittedName>
</protein>
<dbReference type="PANTHER" id="PTHR46268:SF6">
    <property type="entry name" value="UNIVERSAL STRESS PROTEIN UP12"/>
    <property type="match status" value="1"/>
</dbReference>
<dbReference type="EMBL" id="FZOQ01000024">
    <property type="protein sequence ID" value="SNT10482.1"/>
    <property type="molecule type" value="Genomic_DNA"/>
</dbReference>
<keyword evidence="4" id="KW-1185">Reference proteome</keyword>
<dbReference type="CDD" id="cd00293">
    <property type="entry name" value="USP-like"/>
    <property type="match status" value="1"/>
</dbReference>
<dbReference type="Gene3D" id="3.40.50.12370">
    <property type="match status" value="1"/>
</dbReference>
<feature type="domain" description="UspA" evidence="2">
    <location>
        <begin position="1"/>
        <end position="142"/>
    </location>
</feature>
<organism evidence="3 4">
    <name type="scientific">Pontibacter ummariensis</name>
    <dbReference type="NCBI Taxonomy" id="1610492"/>
    <lineage>
        <taxon>Bacteria</taxon>
        <taxon>Pseudomonadati</taxon>
        <taxon>Bacteroidota</taxon>
        <taxon>Cytophagia</taxon>
        <taxon>Cytophagales</taxon>
        <taxon>Hymenobacteraceae</taxon>
        <taxon>Pontibacter</taxon>
    </lineage>
</organism>
<dbReference type="PANTHER" id="PTHR46268">
    <property type="entry name" value="STRESS RESPONSE PROTEIN NHAX"/>
    <property type="match status" value="1"/>
</dbReference>
<dbReference type="Proteomes" id="UP000198432">
    <property type="component" value="Unassembled WGS sequence"/>
</dbReference>
<dbReference type="Pfam" id="PF00582">
    <property type="entry name" value="Usp"/>
    <property type="match status" value="1"/>
</dbReference>
<proteinExistence type="inferred from homology"/>
<dbReference type="SUPFAM" id="SSF52402">
    <property type="entry name" value="Adenine nucleotide alpha hydrolases-like"/>
    <property type="match status" value="2"/>
</dbReference>
<dbReference type="AlphaFoldDB" id="A0A239JYD8"/>
<evidence type="ECO:0000313" key="4">
    <source>
        <dbReference type="Proteomes" id="UP000198432"/>
    </source>
</evidence>
<dbReference type="InterPro" id="IPR006016">
    <property type="entry name" value="UspA"/>
</dbReference>
<name>A0A239JYD8_9BACT</name>
<accession>A0A239JYD8</accession>
<gene>
    <name evidence="3" type="ORF">SAMN06296052_12442</name>
</gene>
<dbReference type="RefSeq" id="WP_089321104.1">
    <property type="nucleotide sequence ID" value="NZ_FZOQ01000024.1"/>
</dbReference>